<keyword evidence="2" id="KW-1133">Transmembrane helix</keyword>
<dbReference type="RefSeq" id="WP_149782941.1">
    <property type="nucleotide sequence ID" value="NZ_BAAADP010000001.1"/>
</dbReference>
<organism evidence="3 4">
    <name type="scientific">Halorubrum aquaticum</name>
    <dbReference type="NCBI Taxonomy" id="387340"/>
    <lineage>
        <taxon>Archaea</taxon>
        <taxon>Methanobacteriati</taxon>
        <taxon>Methanobacteriota</taxon>
        <taxon>Stenosarchaea group</taxon>
        <taxon>Halobacteria</taxon>
        <taxon>Halobacteriales</taxon>
        <taxon>Haloferacaceae</taxon>
        <taxon>Halorubrum</taxon>
    </lineage>
</organism>
<dbReference type="PROSITE" id="PS51318">
    <property type="entry name" value="TAT"/>
    <property type="match status" value="1"/>
</dbReference>
<keyword evidence="4" id="KW-1185">Reference proteome</keyword>
<dbReference type="InterPro" id="IPR023833">
    <property type="entry name" value="Signal_pept_SipW-depend-type"/>
</dbReference>
<dbReference type="AlphaFoldDB" id="A0A1I2Z2P1"/>
<evidence type="ECO:0000313" key="4">
    <source>
        <dbReference type="Proteomes" id="UP000323537"/>
    </source>
</evidence>
<feature type="transmembrane region" description="Helical" evidence="2">
    <location>
        <begin position="12"/>
        <end position="35"/>
    </location>
</feature>
<keyword evidence="2" id="KW-0472">Membrane</keyword>
<protein>
    <submittedName>
        <fullName evidence="3">SipW-cognate class signal peptide</fullName>
    </submittedName>
</protein>
<reference evidence="3 4" key="1">
    <citation type="submission" date="2016-10" db="EMBL/GenBank/DDBJ databases">
        <authorList>
            <person name="Varghese N."/>
            <person name="Submissions S."/>
        </authorList>
    </citation>
    <scope>NUCLEOTIDE SEQUENCE [LARGE SCALE GENOMIC DNA]</scope>
    <source>
        <strain evidence="3 4">CGMCC 1.6377</strain>
    </source>
</reference>
<accession>A0A1I2Z2P1</accession>
<keyword evidence="2" id="KW-0812">Transmembrane</keyword>
<gene>
    <name evidence="3" type="ORF">SAMN04488066_101142</name>
</gene>
<sequence>MSDEKFELSRRNALIGLGTVGAASAGAGLGTSAYFSDQEEFTGNMMTAGELDLAVDYVVHEDQGSAGSYTVNSITNEVNGTDPGEDLTVNGDGTAMSQNLSDVKPGDHGHSYFCFTIDDNPAYIWACGELVSTSENGYTEPEPEDDNGEGELEEKIEVDVTYCYLNDQGEQTDTGDTIFSGSLREVLERLQAGLPLDGSANGDAAAGDQAAFAGTSGEDGDNPCLCFDWELPTTVGNVIQGDSLEFDLSFHAVQSRHNDGAHNPCADETFVSEEVYVHRQSDLGFGNEQVAVSDINAASGSGATELRPVTIDVSYGSQMVVYRIQPTIGMEDPSNMAIGFDPEADGGAWDSQVLWQSGGTGFTYLENGGISDDPANVTGVSASYDSATNVFIVAIDRTTLEASSNAYRFAMQSIHEPGAANNPLNPSGSNARIDAELPSGFDWSDTSTWQDDTLA</sequence>
<feature type="region of interest" description="Disordered" evidence="1">
    <location>
        <begin position="418"/>
        <end position="455"/>
    </location>
</feature>
<proteinExistence type="predicted"/>
<dbReference type="NCBIfam" id="TIGR04088">
    <property type="entry name" value="cognate_SipW"/>
    <property type="match status" value="1"/>
</dbReference>
<evidence type="ECO:0000256" key="2">
    <source>
        <dbReference type="SAM" id="Phobius"/>
    </source>
</evidence>
<name>A0A1I2Z2P1_9EURY</name>
<feature type="compositionally biased region" description="Low complexity" evidence="1">
    <location>
        <begin position="442"/>
        <end position="455"/>
    </location>
</feature>
<dbReference type="EMBL" id="FOPZ01000001">
    <property type="protein sequence ID" value="SFH31809.1"/>
    <property type="molecule type" value="Genomic_DNA"/>
</dbReference>
<dbReference type="OrthoDB" id="137379at2157"/>
<evidence type="ECO:0000313" key="3">
    <source>
        <dbReference type="EMBL" id="SFH31809.1"/>
    </source>
</evidence>
<evidence type="ECO:0000256" key="1">
    <source>
        <dbReference type="SAM" id="MobiDB-lite"/>
    </source>
</evidence>
<dbReference type="Proteomes" id="UP000323537">
    <property type="component" value="Unassembled WGS sequence"/>
</dbReference>
<dbReference type="InterPro" id="IPR006311">
    <property type="entry name" value="TAT_signal"/>
</dbReference>